<organism evidence="3 4">
    <name type="scientific">Rotaria magnacalcarata</name>
    <dbReference type="NCBI Taxonomy" id="392030"/>
    <lineage>
        <taxon>Eukaryota</taxon>
        <taxon>Metazoa</taxon>
        <taxon>Spiralia</taxon>
        <taxon>Gnathifera</taxon>
        <taxon>Rotifera</taxon>
        <taxon>Eurotatoria</taxon>
        <taxon>Bdelloidea</taxon>
        <taxon>Philodinida</taxon>
        <taxon>Philodinidae</taxon>
        <taxon>Rotaria</taxon>
    </lineage>
</organism>
<proteinExistence type="predicted"/>
<feature type="non-terminal residue" evidence="3">
    <location>
        <position position="1"/>
    </location>
</feature>
<comment type="caution">
    <text evidence="3">The sequence shown here is derived from an EMBL/GenBank/DDBJ whole genome shotgun (WGS) entry which is preliminary data.</text>
</comment>
<evidence type="ECO:0000313" key="4">
    <source>
        <dbReference type="Proteomes" id="UP000676336"/>
    </source>
</evidence>
<protein>
    <submittedName>
        <fullName evidence="3">Uncharacterized protein</fullName>
    </submittedName>
</protein>
<dbReference type="EMBL" id="CAJOBI010102855">
    <property type="protein sequence ID" value="CAF4596392.1"/>
    <property type="molecule type" value="Genomic_DNA"/>
</dbReference>
<reference evidence="3" key="1">
    <citation type="submission" date="2021-02" db="EMBL/GenBank/DDBJ databases">
        <authorList>
            <person name="Nowell W R."/>
        </authorList>
    </citation>
    <scope>NUCLEOTIDE SEQUENCE</scope>
</reference>
<accession>A0A8S3B0D2</accession>
<name>A0A8S3B0D2_9BILA</name>
<evidence type="ECO:0000313" key="2">
    <source>
        <dbReference type="EMBL" id="CAF4596392.1"/>
    </source>
</evidence>
<sequence>TPPCSPSPLINSEDDNQDGKDTFLEQDSTNEVDV</sequence>
<dbReference type="Proteomes" id="UP000676336">
    <property type="component" value="Unassembled WGS sequence"/>
</dbReference>
<gene>
    <name evidence="2" type="ORF">SMN809_LOCUS38886</name>
    <name evidence="3" type="ORF">SMN809_LOCUS46162</name>
</gene>
<evidence type="ECO:0000256" key="1">
    <source>
        <dbReference type="SAM" id="MobiDB-lite"/>
    </source>
</evidence>
<evidence type="ECO:0000313" key="3">
    <source>
        <dbReference type="EMBL" id="CAF4776611.1"/>
    </source>
</evidence>
<dbReference type="AlphaFoldDB" id="A0A8S3B0D2"/>
<feature type="region of interest" description="Disordered" evidence="1">
    <location>
        <begin position="1"/>
        <end position="34"/>
    </location>
</feature>
<dbReference type="EMBL" id="CAJOBI010142993">
    <property type="protein sequence ID" value="CAF4776611.1"/>
    <property type="molecule type" value="Genomic_DNA"/>
</dbReference>